<feature type="transmembrane region" description="Helical" evidence="1">
    <location>
        <begin position="59"/>
        <end position="78"/>
    </location>
</feature>
<evidence type="ECO:0000313" key="2">
    <source>
        <dbReference type="EMBL" id="OGH93854.1"/>
    </source>
</evidence>
<proteinExistence type="predicted"/>
<dbReference type="STRING" id="1798709.A2538_03260"/>
<feature type="transmembrane region" description="Helical" evidence="1">
    <location>
        <begin position="90"/>
        <end position="107"/>
    </location>
</feature>
<gene>
    <name evidence="2" type="ORF">A2538_03260</name>
</gene>
<evidence type="ECO:0000313" key="3">
    <source>
        <dbReference type="Proteomes" id="UP000178254"/>
    </source>
</evidence>
<reference evidence="2 3" key="1">
    <citation type="journal article" date="2016" name="Nat. Commun.">
        <title>Thousands of microbial genomes shed light on interconnected biogeochemical processes in an aquifer system.</title>
        <authorList>
            <person name="Anantharaman K."/>
            <person name="Brown C.T."/>
            <person name="Hug L.A."/>
            <person name="Sharon I."/>
            <person name="Castelle C.J."/>
            <person name="Probst A.J."/>
            <person name="Thomas B.C."/>
            <person name="Singh A."/>
            <person name="Wilkins M.J."/>
            <person name="Karaoz U."/>
            <person name="Brodie E.L."/>
            <person name="Williams K.H."/>
            <person name="Hubbard S.S."/>
            <person name="Banfield J.F."/>
        </authorList>
    </citation>
    <scope>NUCLEOTIDE SEQUENCE [LARGE SCALE GENOMIC DNA]</scope>
</reference>
<feature type="transmembrane region" description="Helical" evidence="1">
    <location>
        <begin position="174"/>
        <end position="196"/>
    </location>
</feature>
<dbReference type="EMBL" id="MFRE01000019">
    <property type="protein sequence ID" value="OGH93854.1"/>
    <property type="molecule type" value="Genomic_DNA"/>
</dbReference>
<sequence length="287" mass="32307">MQFDWLKLAAFVGGIFAEFFLLLDLSKDRWKTLLLSLGVILFASVLTEAGSPNGISAEPGFYVVIWGFIFCTIIPVFLKDKITPNIDERTLLIVNAMVLYLVFKSNFSSPVLYFYLLMTGVTLLNALVRIKIAKYLKVALFVWYYILIITIPIAHFNIQMFLDIALDKFGLFSYADLAALGAIYFLIMVHIMYLAWISPLGGSRHESALKMEQRMHENLVLLDSRYDDTQLSVLQALVIICILAILLGANYYYAFVSDSTILIISLLTAGIWHKISSNTPQTSGSIV</sequence>
<protein>
    <submittedName>
        <fullName evidence="2">Uncharacterized protein</fullName>
    </submittedName>
</protein>
<keyword evidence="1" id="KW-0472">Membrane</keyword>
<feature type="transmembrane region" description="Helical" evidence="1">
    <location>
        <begin position="231"/>
        <end position="253"/>
    </location>
</feature>
<accession>A0A1F6PD30</accession>
<name>A0A1F6PD30_9BACT</name>
<organism evidence="2 3">
    <name type="scientific">Candidatus Magasanikbacteria bacterium RIFOXYD2_FULL_41_14</name>
    <dbReference type="NCBI Taxonomy" id="1798709"/>
    <lineage>
        <taxon>Bacteria</taxon>
        <taxon>Candidatus Magasanikiibacteriota</taxon>
    </lineage>
</organism>
<feature type="transmembrane region" description="Helical" evidence="1">
    <location>
        <begin position="30"/>
        <end position="47"/>
    </location>
</feature>
<keyword evidence="1" id="KW-1133">Transmembrane helix</keyword>
<dbReference type="Proteomes" id="UP000178254">
    <property type="component" value="Unassembled WGS sequence"/>
</dbReference>
<dbReference type="AlphaFoldDB" id="A0A1F6PD30"/>
<feature type="transmembrane region" description="Helical" evidence="1">
    <location>
        <begin position="113"/>
        <end position="130"/>
    </location>
</feature>
<keyword evidence="1" id="KW-0812">Transmembrane</keyword>
<feature type="transmembrane region" description="Helical" evidence="1">
    <location>
        <begin position="6"/>
        <end position="23"/>
    </location>
</feature>
<feature type="transmembrane region" description="Helical" evidence="1">
    <location>
        <begin position="142"/>
        <end position="162"/>
    </location>
</feature>
<evidence type="ECO:0000256" key="1">
    <source>
        <dbReference type="SAM" id="Phobius"/>
    </source>
</evidence>
<comment type="caution">
    <text evidence="2">The sequence shown here is derived from an EMBL/GenBank/DDBJ whole genome shotgun (WGS) entry which is preliminary data.</text>
</comment>